<gene>
    <name evidence="3" type="ORF">GNI_041490</name>
</gene>
<dbReference type="Pfam" id="PF13499">
    <property type="entry name" value="EF-hand_7"/>
    <property type="match status" value="1"/>
</dbReference>
<dbReference type="EMBL" id="AFNH02000316">
    <property type="protein sequence ID" value="EZG77879.1"/>
    <property type="molecule type" value="Genomic_DNA"/>
</dbReference>
<evidence type="ECO:0000313" key="3">
    <source>
        <dbReference type="EMBL" id="EZG77879.1"/>
    </source>
</evidence>
<feature type="domain" description="EF-hand" evidence="2">
    <location>
        <begin position="343"/>
        <end position="378"/>
    </location>
</feature>
<feature type="region of interest" description="Disordered" evidence="1">
    <location>
        <begin position="1"/>
        <end position="122"/>
    </location>
</feature>
<dbReference type="InterPro" id="IPR011992">
    <property type="entry name" value="EF-hand-dom_pair"/>
</dbReference>
<proteinExistence type="predicted"/>
<dbReference type="VEuPathDB" id="CryptoDB:GNI_041490"/>
<evidence type="ECO:0000313" key="4">
    <source>
        <dbReference type="Proteomes" id="UP000019763"/>
    </source>
</evidence>
<protein>
    <recommendedName>
        <fullName evidence="2">EF-hand domain-containing protein</fullName>
    </recommendedName>
</protein>
<keyword evidence="4" id="KW-1185">Reference proteome</keyword>
<feature type="compositionally biased region" description="Basic and acidic residues" evidence="1">
    <location>
        <begin position="95"/>
        <end position="106"/>
    </location>
</feature>
<reference evidence="3" key="1">
    <citation type="submission" date="2013-12" db="EMBL/GenBank/DDBJ databases">
        <authorList>
            <person name="Omoto C.K."/>
            <person name="Sibley D."/>
            <person name="Venepally P."/>
            <person name="Hadjithomas M."/>
            <person name="Karamycheva S."/>
            <person name="Brunk B."/>
            <person name="Roos D."/>
            <person name="Caler E."/>
            <person name="Lorenzi H."/>
        </authorList>
    </citation>
    <scope>NUCLEOTIDE SEQUENCE</scope>
</reference>
<dbReference type="RefSeq" id="XP_011129479.1">
    <property type="nucleotide sequence ID" value="XM_011131177.1"/>
</dbReference>
<dbReference type="OrthoDB" id="435273at2759"/>
<dbReference type="InterPro" id="IPR002048">
    <property type="entry name" value="EF_hand_dom"/>
</dbReference>
<name>A0A023BA50_GRENI</name>
<evidence type="ECO:0000259" key="2">
    <source>
        <dbReference type="PROSITE" id="PS50222"/>
    </source>
</evidence>
<feature type="compositionally biased region" description="Low complexity" evidence="1">
    <location>
        <begin position="72"/>
        <end position="85"/>
    </location>
</feature>
<dbReference type="Gene3D" id="1.10.238.10">
    <property type="entry name" value="EF-hand"/>
    <property type="match status" value="1"/>
</dbReference>
<dbReference type="GO" id="GO:0005509">
    <property type="term" value="F:calcium ion binding"/>
    <property type="evidence" value="ECO:0007669"/>
    <property type="project" value="InterPro"/>
</dbReference>
<dbReference type="SUPFAM" id="SSF47473">
    <property type="entry name" value="EF-hand"/>
    <property type="match status" value="1"/>
</dbReference>
<accession>A0A023BA50</accession>
<dbReference type="GeneID" id="22911601"/>
<organism evidence="3 4">
    <name type="scientific">Gregarina niphandrodes</name>
    <name type="common">Septate eugregarine</name>
    <dbReference type="NCBI Taxonomy" id="110365"/>
    <lineage>
        <taxon>Eukaryota</taxon>
        <taxon>Sar</taxon>
        <taxon>Alveolata</taxon>
        <taxon>Apicomplexa</taxon>
        <taxon>Conoidasida</taxon>
        <taxon>Gregarinasina</taxon>
        <taxon>Eugregarinorida</taxon>
        <taxon>Gregarinidae</taxon>
        <taxon>Gregarina</taxon>
    </lineage>
</organism>
<dbReference type="Proteomes" id="UP000019763">
    <property type="component" value="Unassembled WGS sequence"/>
</dbReference>
<comment type="caution">
    <text evidence="3">The sequence shown here is derived from an EMBL/GenBank/DDBJ whole genome shotgun (WGS) entry which is preliminary data.</text>
</comment>
<evidence type="ECO:0000256" key="1">
    <source>
        <dbReference type="SAM" id="MobiDB-lite"/>
    </source>
</evidence>
<dbReference type="PROSITE" id="PS50222">
    <property type="entry name" value="EF_HAND_2"/>
    <property type="match status" value="1"/>
</dbReference>
<sequence length="442" mass="49117">MPAVHAEPTAEVASPAVGEEAVAASPGGPEAETVGEPTPGPVGAGAEAEEAPGPGEGEDVPPSPDGGEEGGVAEPGAEEAPAAPVRQPSVPRVTQAEKDAEWRRAGTMEFESPGNKRTEFGRVGPDSRVLLQSRLDEASHLSPRTFDPSPTQFRYALDVEGYPLHYRNRSAYPVGGVATAAEMKALEQENPDVLAEFQRCRAAEWRWEVSRRRSTPNMLSSWLCYMGLCGDPPGTVSEAESQWPGRERLQNVRHPVKERVADSKLDRVEIAPAALEFRRECFKQLTAENKGKLPRDQAVLLAQFWGYIPSELDKRRFAEKKEPVPEKEFNKWLDQTLLHPEDRNLAAIKSCFKNLDFNNKGTVSEFAFRCLLKDSGEELTDEQIDDIINRTACRQDQKIKYDDFIEELWAQNRKLPSTTVYTQLGIATRNLPNMTETEVHHF</sequence>
<dbReference type="AlphaFoldDB" id="A0A023BA50"/>